<evidence type="ECO:0000256" key="1">
    <source>
        <dbReference type="ARBA" id="ARBA00007116"/>
    </source>
</evidence>
<dbReference type="InterPro" id="IPR005484">
    <property type="entry name" value="Ribosomal_uL18_bac/plant/anim"/>
</dbReference>
<dbReference type="PANTHER" id="PTHR12899">
    <property type="entry name" value="39S RIBOSOMAL PROTEIN L18, MITOCHONDRIAL"/>
    <property type="match status" value="1"/>
</dbReference>
<evidence type="ECO:0000256" key="4">
    <source>
        <dbReference type="SAM" id="SignalP"/>
    </source>
</evidence>
<dbReference type="PANTHER" id="PTHR12899:SF14">
    <property type="entry name" value="F14B2.25_F14B2.25"/>
    <property type="match status" value="1"/>
</dbReference>
<feature type="signal peptide" evidence="4">
    <location>
        <begin position="1"/>
        <end position="23"/>
    </location>
</feature>
<comment type="similarity">
    <text evidence="1">Belongs to the universal ribosomal protein uL18 family.</text>
</comment>
<accession>A0A7J6VYP7</accession>
<dbReference type="Gene3D" id="3.30.420.100">
    <property type="match status" value="1"/>
</dbReference>
<evidence type="ECO:0000256" key="3">
    <source>
        <dbReference type="ARBA" id="ARBA00023274"/>
    </source>
</evidence>
<reference evidence="5 6" key="1">
    <citation type="submission" date="2020-06" db="EMBL/GenBank/DDBJ databases">
        <title>Transcriptomic and genomic resources for Thalictrum thalictroides and T. hernandezii: Facilitating candidate gene discovery in an emerging model plant lineage.</title>
        <authorList>
            <person name="Arias T."/>
            <person name="Riano-Pachon D.M."/>
            <person name="Di Stilio V.S."/>
        </authorList>
    </citation>
    <scope>NUCLEOTIDE SEQUENCE [LARGE SCALE GENOMIC DNA]</scope>
    <source>
        <strain evidence="6">cv. WT478/WT964</strain>
        <tissue evidence="5">Leaves</tissue>
    </source>
</reference>
<name>A0A7J6VYP7_THATH</name>
<dbReference type="GO" id="GO:0008097">
    <property type="term" value="F:5S rRNA binding"/>
    <property type="evidence" value="ECO:0007669"/>
    <property type="project" value="TreeGrafter"/>
</dbReference>
<organism evidence="5 6">
    <name type="scientific">Thalictrum thalictroides</name>
    <name type="common">Rue-anemone</name>
    <name type="synonym">Anemone thalictroides</name>
    <dbReference type="NCBI Taxonomy" id="46969"/>
    <lineage>
        <taxon>Eukaryota</taxon>
        <taxon>Viridiplantae</taxon>
        <taxon>Streptophyta</taxon>
        <taxon>Embryophyta</taxon>
        <taxon>Tracheophyta</taxon>
        <taxon>Spermatophyta</taxon>
        <taxon>Magnoliopsida</taxon>
        <taxon>Ranunculales</taxon>
        <taxon>Ranunculaceae</taxon>
        <taxon>Thalictroideae</taxon>
        <taxon>Thalictrum</taxon>
    </lineage>
</organism>
<dbReference type="GO" id="GO:0006412">
    <property type="term" value="P:translation"/>
    <property type="evidence" value="ECO:0007669"/>
    <property type="project" value="InterPro"/>
</dbReference>
<dbReference type="AlphaFoldDB" id="A0A7J6VYP7"/>
<proteinExistence type="inferred from homology"/>
<dbReference type="Proteomes" id="UP000554482">
    <property type="component" value="Unassembled WGS sequence"/>
</dbReference>
<keyword evidence="4" id="KW-0732">Signal</keyword>
<sequence length="126" mass="14160">MARAVGSCFHLLKLMISCRKITAQVTNLRTDAIVAMASSSEQEFLPEYKNKVNRVPRSYQFWDAKVASKVGEKLGSRLKEIGVFDIQIDLNEELSRPLFRKKMIISLLDSVKQSGGIRVSGAEELK</sequence>
<keyword evidence="3" id="KW-0687">Ribonucleoprotein</keyword>
<dbReference type="GO" id="GO:0005840">
    <property type="term" value="C:ribosome"/>
    <property type="evidence" value="ECO:0007669"/>
    <property type="project" value="UniProtKB-KW"/>
</dbReference>
<gene>
    <name evidence="5" type="ORF">FRX31_020597</name>
</gene>
<dbReference type="GO" id="GO:1990904">
    <property type="term" value="C:ribonucleoprotein complex"/>
    <property type="evidence" value="ECO:0007669"/>
    <property type="project" value="UniProtKB-KW"/>
</dbReference>
<feature type="chain" id="PRO_5029696742" evidence="4">
    <location>
        <begin position="24"/>
        <end position="126"/>
    </location>
</feature>
<keyword evidence="2" id="KW-0689">Ribosomal protein</keyword>
<dbReference type="EMBL" id="JABWDY010024965">
    <property type="protein sequence ID" value="KAF5189817.1"/>
    <property type="molecule type" value="Genomic_DNA"/>
</dbReference>
<evidence type="ECO:0000313" key="5">
    <source>
        <dbReference type="EMBL" id="KAF5189817.1"/>
    </source>
</evidence>
<dbReference type="OrthoDB" id="1557988at2759"/>
<evidence type="ECO:0000256" key="2">
    <source>
        <dbReference type="ARBA" id="ARBA00022980"/>
    </source>
</evidence>
<dbReference type="SUPFAM" id="SSF53137">
    <property type="entry name" value="Translational machinery components"/>
    <property type="match status" value="1"/>
</dbReference>
<comment type="caution">
    <text evidence="5">The sequence shown here is derived from an EMBL/GenBank/DDBJ whole genome shotgun (WGS) entry which is preliminary data.</text>
</comment>
<protein>
    <submittedName>
        <fullName evidence="5">Ribosomal L18p/L5e family protein</fullName>
    </submittedName>
</protein>
<dbReference type="GO" id="GO:0003735">
    <property type="term" value="F:structural constituent of ribosome"/>
    <property type="evidence" value="ECO:0007669"/>
    <property type="project" value="InterPro"/>
</dbReference>
<keyword evidence="6" id="KW-1185">Reference proteome</keyword>
<evidence type="ECO:0000313" key="6">
    <source>
        <dbReference type="Proteomes" id="UP000554482"/>
    </source>
</evidence>